<keyword evidence="2" id="KW-1185">Reference proteome</keyword>
<dbReference type="Proteomes" id="UP001239111">
    <property type="component" value="Chromosome 2"/>
</dbReference>
<comment type="caution">
    <text evidence="1">The sequence shown here is derived from an EMBL/GenBank/DDBJ whole genome shotgun (WGS) entry which is preliminary data.</text>
</comment>
<sequence>MAIEPQVVEHFFGVYLLYCKNPRFKGRTYIGYTVDPRRRIKQHNAGKDFGGAWRTSNKGPWEMVLIVHGFPNSTSALRFEWAWQHPELSRRLRHVPKKKSREKRFDYCLLVLSEMLRVGPWSRLPLTLRWLDDDFGQRYATHVRPPMHMPVTFGKVASKNNGKRRIEPVDAALFDEAKDSIEEPQRLCNLCGKTVLEKESIVCVKTDCGLVAHLTCLAARFAEAGTILPVEGICPFCNTCVLWGDLIRKKIGCNMHLNDDDLNEPCDSDD</sequence>
<gene>
    <name evidence="1" type="ORF">QAD02_012098</name>
</gene>
<dbReference type="EMBL" id="CM056742">
    <property type="protein sequence ID" value="KAJ8676311.1"/>
    <property type="molecule type" value="Genomic_DNA"/>
</dbReference>
<organism evidence="1 2">
    <name type="scientific">Eretmocerus hayati</name>
    <dbReference type="NCBI Taxonomy" id="131215"/>
    <lineage>
        <taxon>Eukaryota</taxon>
        <taxon>Metazoa</taxon>
        <taxon>Ecdysozoa</taxon>
        <taxon>Arthropoda</taxon>
        <taxon>Hexapoda</taxon>
        <taxon>Insecta</taxon>
        <taxon>Pterygota</taxon>
        <taxon>Neoptera</taxon>
        <taxon>Endopterygota</taxon>
        <taxon>Hymenoptera</taxon>
        <taxon>Apocrita</taxon>
        <taxon>Proctotrupomorpha</taxon>
        <taxon>Chalcidoidea</taxon>
        <taxon>Aphelinidae</taxon>
        <taxon>Aphelininae</taxon>
        <taxon>Eretmocerus</taxon>
    </lineage>
</organism>
<name>A0ACC2NYS7_9HYME</name>
<accession>A0ACC2NYS7</accession>
<evidence type="ECO:0000313" key="2">
    <source>
        <dbReference type="Proteomes" id="UP001239111"/>
    </source>
</evidence>
<proteinExistence type="predicted"/>
<reference evidence="1" key="1">
    <citation type="submission" date="2023-04" db="EMBL/GenBank/DDBJ databases">
        <title>A chromosome-level genome assembly of the parasitoid wasp Eretmocerus hayati.</title>
        <authorList>
            <person name="Zhong Y."/>
            <person name="Liu S."/>
            <person name="Liu Y."/>
        </authorList>
    </citation>
    <scope>NUCLEOTIDE SEQUENCE</scope>
    <source>
        <strain evidence="1">ZJU_SS_LIU_2023</strain>
    </source>
</reference>
<protein>
    <submittedName>
        <fullName evidence="1">Uncharacterized protein</fullName>
    </submittedName>
</protein>
<evidence type="ECO:0000313" key="1">
    <source>
        <dbReference type="EMBL" id="KAJ8676311.1"/>
    </source>
</evidence>